<organism evidence="2 3">
    <name type="scientific">Candidatus Paraluminiphilus aquimaris</name>
    <dbReference type="NCBI Taxonomy" id="2518994"/>
    <lineage>
        <taxon>Bacteria</taxon>
        <taxon>Pseudomonadati</taxon>
        <taxon>Pseudomonadota</taxon>
        <taxon>Gammaproteobacteria</taxon>
        <taxon>Cellvibrionales</taxon>
        <taxon>Halieaceae</taxon>
        <taxon>Candidatus Paraluminiphilus</taxon>
    </lineage>
</organism>
<dbReference type="InterPro" id="IPR037523">
    <property type="entry name" value="VOC_core"/>
</dbReference>
<reference evidence="2 3" key="1">
    <citation type="submission" date="2019-02" db="EMBL/GenBank/DDBJ databases">
        <title>Halieaceae_genomes.</title>
        <authorList>
            <person name="Li S.-H."/>
        </authorList>
    </citation>
    <scope>NUCLEOTIDE SEQUENCE [LARGE SCALE GENOMIC DNA]</scope>
    <source>
        <strain evidence="2 3">JH123</strain>
    </source>
</reference>
<dbReference type="Pfam" id="PF00903">
    <property type="entry name" value="Glyoxalase"/>
    <property type="match status" value="1"/>
</dbReference>
<sequence length="136" mass="14514">MFSHIVLGTNDLKAATVFYDQVMATLGYARHDTGDTYAGYGKATDIGSGQNCLWINMPLDGKPATIGNGTNIALLAEDRQAVDAFHAAAMDQGGQDEGAPGLRSEVHPHFYAAYCRDPDGHKLVIVCHKVFSDAGD</sequence>
<name>A0ABY6QA54_9GAMM</name>
<dbReference type="Gene3D" id="3.10.180.10">
    <property type="entry name" value="2,3-Dihydroxybiphenyl 1,2-Dioxygenase, domain 1"/>
    <property type="match status" value="1"/>
</dbReference>
<dbReference type="PANTHER" id="PTHR35006">
    <property type="entry name" value="GLYOXALASE FAMILY PROTEIN (AFU_ORTHOLOGUE AFUA_5G14830)"/>
    <property type="match status" value="1"/>
</dbReference>
<feature type="domain" description="VOC" evidence="1">
    <location>
        <begin position="1"/>
        <end position="128"/>
    </location>
</feature>
<dbReference type="RefSeq" id="WP_279241751.1">
    <property type="nucleotide sequence ID" value="NZ_CP036501.1"/>
</dbReference>
<dbReference type="EMBL" id="CP036501">
    <property type="protein sequence ID" value="UZP75268.1"/>
    <property type="molecule type" value="Genomic_DNA"/>
</dbReference>
<evidence type="ECO:0000313" key="2">
    <source>
        <dbReference type="EMBL" id="UZP75268.1"/>
    </source>
</evidence>
<protein>
    <submittedName>
        <fullName evidence="2">VOC family protein</fullName>
    </submittedName>
</protein>
<proteinExistence type="predicted"/>
<dbReference type="CDD" id="cd07262">
    <property type="entry name" value="VOC_like"/>
    <property type="match status" value="1"/>
</dbReference>
<keyword evidence="3" id="KW-1185">Reference proteome</keyword>
<gene>
    <name evidence="2" type="ORF">E0F26_11220</name>
</gene>
<dbReference type="InterPro" id="IPR004360">
    <property type="entry name" value="Glyas_Fos-R_dOase_dom"/>
</dbReference>
<dbReference type="InterPro" id="IPR029068">
    <property type="entry name" value="Glyas_Bleomycin-R_OHBP_Dase"/>
</dbReference>
<dbReference type="SUPFAM" id="SSF54593">
    <property type="entry name" value="Glyoxalase/Bleomycin resistance protein/Dihydroxybiphenyl dioxygenase"/>
    <property type="match status" value="1"/>
</dbReference>
<dbReference type="Proteomes" id="UP001317963">
    <property type="component" value="Chromosome"/>
</dbReference>
<accession>A0ABY6QA54</accession>
<dbReference type="PROSITE" id="PS51819">
    <property type="entry name" value="VOC"/>
    <property type="match status" value="1"/>
</dbReference>
<dbReference type="PANTHER" id="PTHR35006:SF1">
    <property type="entry name" value="BLL2941 PROTEIN"/>
    <property type="match status" value="1"/>
</dbReference>
<evidence type="ECO:0000259" key="1">
    <source>
        <dbReference type="PROSITE" id="PS51819"/>
    </source>
</evidence>
<evidence type="ECO:0000313" key="3">
    <source>
        <dbReference type="Proteomes" id="UP001317963"/>
    </source>
</evidence>